<reference evidence="1 2" key="1">
    <citation type="submission" date="2018-03" db="EMBL/GenBank/DDBJ databases">
        <title>Aquarubrobacter algicola gen. nov., sp. nov., a novel actinobacterium isolated from shallow eutrophic lake during the end of cyanobacterial harmful algal blooms.</title>
        <authorList>
            <person name="Chun S.J."/>
        </authorList>
    </citation>
    <scope>NUCLEOTIDE SEQUENCE [LARGE SCALE GENOMIC DNA]</scope>
    <source>
        <strain evidence="1 2">Seoho-28</strain>
    </source>
</reference>
<organism evidence="1 2">
    <name type="scientific">Paraconexibacter algicola</name>
    <dbReference type="NCBI Taxonomy" id="2133960"/>
    <lineage>
        <taxon>Bacteria</taxon>
        <taxon>Bacillati</taxon>
        <taxon>Actinomycetota</taxon>
        <taxon>Thermoleophilia</taxon>
        <taxon>Solirubrobacterales</taxon>
        <taxon>Paraconexibacteraceae</taxon>
        <taxon>Paraconexibacter</taxon>
    </lineage>
</organism>
<name>A0A2T4ULV6_9ACTN</name>
<dbReference type="RefSeq" id="WP_107568833.1">
    <property type="nucleotide sequence ID" value="NZ_PYYB01000001.1"/>
</dbReference>
<keyword evidence="2" id="KW-1185">Reference proteome</keyword>
<sequence>MSGVAAVVLYALAAPRDRGLDDLLGTPGATALREELALGARRWASRVSPDVAFEATTIGAASMALHDHDGPVLLVAPDVPRLDDALARAALADLEDGALVVMAPTADGTPYLVGVPRADPELLDRVGAPFEGFADDPALRDAGVGMLRSERRLVTPDDARAYAADPCAHEDLLRHLQPLLQFPGSAADR</sequence>
<dbReference type="InterPro" id="IPR029044">
    <property type="entry name" value="Nucleotide-diphossugar_trans"/>
</dbReference>
<dbReference type="Proteomes" id="UP000240739">
    <property type="component" value="Unassembled WGS sequence"/>
</dbReference>
<accession>A0A2T4ULV6</accession>
<evidence type="ECO:0008006" key="3">
    <source>
        <dbReference type="Google" id="ProtNLM"/>
    </source>
</evidence>
<dbReference type="EMBL" id="PYYB01000001">
    <property type="protein sequence ID" value="PTL60188.1"/>
    <property type="molecule type" value="Genomic_DNA"/>
</dbReference>
<dbReference type="Pfam" id="PF09837">
    <property type="entry name" value="DUF2064"/>
    <property type="match status" value="1"/>
</dbReference>
<comment type="caution">
    <text evidence="1">The sequence shown here is derived from an EMBL/GenBank/DDBJ whole genome shotgun (WGS) entry which is preliminary data.</text>
</comment>
<proteinExistence type="predicted"/>
<evidence type="ECO:0000313" key="1">
    <source>
        <dbReference type="EMBL" id="PTL60188.1"/>
    </source>
</evidence>
<evidence type="ECO:0000313" key="2">
    <source>
        <dbReference type="Proteomes" id="UP000240739"/>
    </source>
</evidence>
<dbReference type="AlphaFoldDB" id="A0A2T4ULV6"/>
<dbReference type="SUPFAM" id="SSF53448">
    <property type="entry name" value="Nucleotide-diphospho-sugar transferases"/>
    <property type="match status" value="1"/>
</dbReference>
<dbReference type="InterPro" id="IPR018641">
    <property type="entry name" value="Trfase_1_rSAM/seldom-assoc"/>
</dbReference>
<gene>
    <name evidence="1" type="ORF">C7Y72_11335</name>
</gene>
<protein>
    <recommendedName>
        <fullName evidence="3">DUF2064 domain-containing protein</fullName>
    </recommendedName>
</protein>
<dbReference type="OrthoDB" id="9900019at2"/>
<dbReference type="Gene3D" id="3.90.550.10">
    <property type="entry name" value="Spore Coat Polysaccharide Biosynthesis Protein SpsA, Chain A"/>
    <property type="match status" value="1"/>
</dbReference>